<dbReference type="InterPro" id="IPR046335">
    <property type="entry name" value="LacI/GalR-like_sensor"/>
</dbReference>
<dbReference type="Pfam" id="PF00356">
    <property type="entry name" value="LacI"/>
    <property type="match status" value="1"/>
</dbReference>
<dbReference type="InterPro" id="IPR000843">
    <property type="entry name" value="HTH_LacI"/>
</dbReference>
<keyword evidence="4" id="KW-0804">Transcription</keyword>
<dbReference type="AlphaFoldDB" id="A0A1V1HY76"/>
<accession>A0A1V1HY76</accession>
<dbReference type="CDD" id="cd01392">
    <property type="entry name" value="HTH_LacI"/>
    <property type="match status" value="1"/>
</dbReference>
<dbReference type="PROSITE" id="PS50932">
    <property type="entry name" value="HTH_LACI_2"/>
    <property type="match status" value="1"/>
</dbReference>
<keyword evidence="2" id="KW-0805">Transcription regulation</keyword>
<dbReference type="InterPro" id="IPR010982">
    <property type="entry name" value="Lambda_DNA-bd_dom_sf"/>
</dbReference>
<dbReference type="Gene3D" id="3.40.50.2300">
    <property type="match status" value="2"/>
</dbReference>
<dbReference type="Proteomes" id="UP000245622">
    <property type="component" value="Chromosome 1"/>
</dbReference>
<evidence type="ECO:0000256" key="4">
    <source>
        <dbReference type="ARBA" id="ARBA00023163"/>
    </source>
</evidence>
<evidence type="ECO:0000313" key="7">
    <source>
        <dbReference type="Proteomes" id="UP000245622"/>
    </source>
</evidence>
<dbReference type="PANTHER" id="PTHR30146:SF95">
    <property type="entry name" value="RIBOSE OPERON REPRESSOR"/>
    <property type="match status" value="1"/>
</dbReference>
<dbReference type="PANTHER" id="PTHR30146">
    <property type="entry name" value="LACI-RELATED TRANSCRIPTIONAL REPRESSOR"/>
    <property type="match status" value="1"/>
</dbReference>
<dbReference type="KEGG" id="ril:CRIB_147"/>
<dbReference type="SUPFAM" id="SSF53822">
    <property type="entry name" value="Periplasmic binding protein-like I"/>
    <property type="match status" value="1"/>
</dbReference>
<evidence type="ECO:0000256" key="1">
    <source>
        <dbReference type="ARBA" id="ARBA00022491"/>
    </source>
</evidence>
<keyword evidence="7" id="KW-1185">Reference proteome</keyword>
<evidence type="ECO:0000313" key="6">
    <source>
        <dbReference type="EMBL" id="CED92906.1"/>
    </source>
</evidence>
<feature type="domain" description="HTH lacI-type" evidence="5">
    <location>
        <begin position="2"/>
        <end position="56"/>
    </location>
</feature>
<evidence type="ECO:0000256" key="2">
    <source>
        <dbReference type="ARBA" id="ARBA00023015"/>
    </source>
</evidence>
<dbReference type="SUPFAM" id="SSF47413">
    <property type="entry name" value="lambda repressor-like DNA-binding domains"/>
    <property type="match status" value="1"/>
</dbReference>
<dbReference type="Pfam" id="PF13377">
    <property type="entry name" value="Peripla_BP_3"/>
    <property type="match status" value="1"/>
</dbReference>
<gene>
    <name evidence="6" type="ORF">CRIB_147</name>
</gene>
<evidence type="ECO:0000259" key="5">
    <source>
        <dbReference type="PROSITE" id="PS50932"/>
    </source>
</evidence>
<name>A0A1V1HY76_9FIRM</name>
<dbReference type="SMART" id="SM00354">
    <property type="entry name" value="HTH_LACI"/>
    <property type="match status" value="1"/>
</dbReference>
<reference evidence="6 7" key="1">
    <citation type="submission" date="2014-04" db="EMBL/GenBank/DDBJ databases">
        <authorList>
            <person name="Hornung B.V."/>
        </authorList>
    </citation>
    <scope>NUCLEOTIDE SEQUENCE [LARGE SCALE GENOMIC DNA]</scope>
    <source>
        <strain evidence="6 7">CRIB</strain>
    </source>
</reference>
<sequence length="323" mass="36606">MATMKDVAKKAGVGLGTVSRVINNHPSVKDATRVKVQKAIKELDYSPNIIARNLKVSQSETIALIIPTIWHPFFSEFAYYVEENVSKRGFKLVLCNSDKNYQKEVEYLEMLKQNKVAGIIAITYNDIDNYVSSNLPIVSVDRHFSEDVVYVTSDNYNGGKMAVNKLIENGCKKLAFIGTTSTRPTDVKNRKIGFKDECIRQSIEYTIFDEKEPVENLEKKIENYIDENRDIDGIFAINDFVGLTIIKILGRKGIKIPEDIKIIGYDGVKMSTEQEFLISTIRQPVERMAKCAVDSIFDILENNIENKRRVLPVTYVKGSTTII</sequence>
<dbReference type="EMBL" id="LN555523">
    <property type="protein sequence ID" value="CED92906.1"/>
    <property type="molecule type" value="Genomic_DNA"/>
</dbReference>
<dbReference type="GeneID" id="97991361"/>
<dbReference type="PRINTS" id="PR00036">
    <property type="entry name" value="HTHLACI"/>
</dbReference>
<dbReference type="PROSITE" id="PS00356">
    <property type="entry name" value="HTH_LACI_1"/>
    <property type="match status" value="1"/>
</dbReference>
<evidence type="ECO:0000256" key="3">
    <source>
        <dbReference type="ARBA" id="ARBA00023125"/>
    </source>
</evidence>
<keyword evidence="3" id="KW-0238">DNA-binding</keyword>
<dbReference type="GO" id="GO:0003700">
    <property type="term" value="F:DNA-binding transcription factor activity"/>
    <property type="evidence" value="ECO:0007669"/>
    <property type="project" value="TreeGrafter"/>
</dbReference>
<proteinExistence type="predicted"/>
<dbReference type="CDD" id="cd06291">
    <property type="entry name" value="PBP1_Qymf-like"/>
    <property type="match status" value="1"/>
</dbReference>
<dbReference type="RefSeq" id="WP_071119134.1">
    <property type="nucleotide sequence ID" value="NZ_LN555523.1"/>
</dbReference>
<keyword evidence="1" id="KW-0678">Repressor</keyword>
<dbReference type="GO" id="GO:0000976">
    <property type="term" value="F:transcription cis-regulatory region binding"/>
    <property type="evidence" value="ECO:0007669"/>
    <property type="project" value="TreeGrafter"/>
</dbReference>
<dbReference type="InterPro" id="IPR028082">
    <property type="entry name" value="Peripla_BP_I"/>
</dbReference>
<protein>
    <submittedName>
        <fullName evidence="6">Sucrose operon repressor</fullName>
    </submittedName>
</protein>
<dbReference type="Gene3D" id="1.10.260.40">
    <property type="entry name" value="lambda repressor-like DNA-binding domains"/>
    <property type="match status" value="1"/>
</dbReference>
<organism evidence="6 7">
    <name type="scientific">Romboutsia ilealis</name>
    <dbReference type="NCBI Taxonomy" id="1115758"/>
    <lineage>
        <taxon>Bacteria</taxon>
        <taxon>Bacillati</taxon>
        <taxon>Bacillota</taxon>
        <taxon>Clostridia</taxon>
        <taxon>Peptostreptococcales</taxon>
        <taxon>Peptostreptococcaceae</taxon>
        <taxon>Romboutsia</taxon>
    </lineage>
</organism>